<reference evidence="1" key="1">
    <citation type="journal article" date="2023" name="Insect Mol. Biol.">
        <title>Genome sequencing provides insights into the evolution of gene families encoding plant cell wall-degrading enzymes in longhorned beetles.</title>
        <authorList>
            <person name="Shin N.R."/>
            <person name="Okamura Y."/>
            <person name="Kirsch R."/>
            <person name="Pauchet Y."/>
        </authorList>
    </citation>
    <scope>NUCLEOTIDE SEQUENCE</scope>
    <source>
        <strain evidence="1">AMC_N1</strain>
    </source>
</reference>
<dbReference type="AlphaFoldDB" id="A0AAV8Z9J8"/>
<protein>
    <submittedName>
        <fullName evidence="1">Uncharacterized protein</fullName>
    </submittedName>
</protein>
<sequence length="136" mass="15466">MIAKFERRSFDCLIQASPTQVLLPLRPSAGQAPGMKCKNMMLSVSVTQRRLCCERVRRQWTGTGAAKYFAPAIDNGKRVLQTAKSTEIVVTHALSSVDMWNDRFPSTTKSLTFTREKQQDYWLWYAQAMKAVDVSE</sequence>
<dbReference type="EMBL" id="JAPWTK010000009">
    <property type="protein sequence ID" value="KAJ8960225.1"/>
    <property type="molecule type" value="Genomic_DNA"/>
</dbReference>
<evidence type="ECO:0000313" key="1">
    <source>
        <dbReference type="EMBL" id="KAJ8960225.1"/>
    </source>
</evidence>
<organism evidence="1 2">
    <name type="scientific">Aromia moschata</name>
    <dbReference type="NCBI Taxonomy" id="1265417"/>
    <lineage>
        <taxon>Eukaryota</taxon>
        <taxon>Metazoa</taxon>
        <taxon>Ecdysozoa</taxon>
        <taxon>Arthropoda</taxon>
        <taxon>Hexapoda</taxon>
        <taxon>Insecta</taxon>
        <taxon>Pterygota</taxon>
        <taxon>Neoptera</taxon>
        <taxon>Endopterygota</taxon>
        <taxon>Coleoptera</taxon>
        <taxon>Polyphaga</taxon>
        <taxon>Cucujiformia</taxon>
        <taxon>Chrysomeloidea</taxon>
        <taxon>Cerambycidae</taxon>
        <taxon>Cerambycinae</taxon>
        <taxon>Callichromatini</taxon>
        <taxon>Aromia</taxon>
    </lineage>
</organism>
<comment type="caution">
    <text evidence="1">The sequence shown here is derived from an EMBL/GenBank/DDBJ whole genome shotgun (WGS) entry which is preliminary data.</text>
</comment>
<proteinExistence type="predicted"/>
<gene>
    <name evidence="1" type="ORF">NQ318_003950</name>
</gene>
<name>A0AAV8Z9J8_9CUCU</name>
<accession>A0AAV8Z9J8</accession>
<evidence type="ECO:0000313" key="2">
    <source>
        <dbReference type="Proteomes" id="UP001162162"/>
    </source>
</evidence>
<keyword evidence="2" id="KW-1185">Reference proteome</keyword>
<dbReference type="Proteomes" id="UP001162162">
    <property type="component" value="Unassembled WGS sequence"/>
</dbReference>